<keyword evidence="3" id="KW-1185">Reference proteome</keyword>
<dbReference type="Pfam" id="PF00480">
    <property type="entry name" value="ROK"/>
    <property type="match status" value="1"/>
</dbReference>
<keyword evidence="2" id="KW-0418">Kinase</keyword>
<name>A0A7K0BZL0_9ACTN</name>
<comment type="caution">
    <text evidence="2">The sequence shown here is derived from an EMBL/GenBank/DDBJ whole genome shotgun (WGS) entry which is preliminary data.</text>
</comment>
<sequence>MTGTRLGIDIGGTKVALRVEDAAGRSRESTFRWPVPADPRADRDALRAQVGELRAEWGGPVTAVGVAVPATLDAAGRVTAWPGRPGWAGLDLRGLLRGLFPDVPVRCADDGDLAALAEAAGTGARHVLYIGVGTGVGGGIVLDGALVPGLGRGSCEVGHLVIDRSGPVCDCGRRGCLQAVASGPATLRRAGRLRGRAAGFADLRAGLEEGRPWARAALEETCAALAVAVIGVTELVRPETVVVGGGFAAGLPGLVPGVAEHVRALARPGVAAPPVRPARLGALSSLHGALLLAGEGGPS</sequence>
<comment type="similarity">
    <text evidence="1">Belongs to the ROK (NagC/XylR) family.</text>
</comment>
<accession>A0A7K0BZL0</accession>
<dbReference type="EMBL" id="WEGH01000003">
    <property type="protein sequence ID" value="MQY06292.1"/>
    <property type="molecule type" value="Genomic_DNA"/>
</dbReference>
<dbReference type="PANTHER" id="PTHR18964">
    <property type="entry name" value="ROK (REPRESSOR, ORF, KINASE) FAMILY"/>
    <property type="match status" value="1"/>
</dbReference>
<proteinExistence type="inferred from homology"/>
<dbReference type="InterPro" id="IPR000600">
    <property type="entry name" value="ROK"/>
</dbReference>
<organism evidence="2 3">
    <name type="scientific">Actinomadura macrotermitis</name>
    <dbReference type="NCBI Taxonomy" id="2585200"/>
    <lineage>
        <taxon>Bacteria</taxon>
        <taxon>Bacillati</taxon>
        <taxon>Actinomycetota</taxon>
        <taxon>Actinomycetes</taxon>
        <taxon>Streptosporangiales</taxon>
        <taxon>Thermomonosporaceae</taxon>
        <taxon>Actinomadura</taxon>
    </lineage>
</organism>
<keyword evidence="2" id="KW-0808">Transferase</keyword>
<evidence type="ECO:0000256" key="1">
    <source>
        <dbReference type="ARBA" id="ARBA00006479"/>
    </source>
</evidence>
<reference evidence="2 3" key="1">
    <citation type="submission" date="2019-10" db="EMBL/GenBank/DDBJ databases">
        <title>Actinomadura rubteroloni sp. nov. and Actinomadura macrotermitis sp. nov., isolated from the gut of fungus growing-termite Macrotermes natalensis.</title>
        <authorList>
            <person name="Benndorf R."/>
            <person name="Martin K."/>
            <person name="Kuefner M."/>
            <person name="De Beer W."/>
            <person name="Kaster A.-K."/>
            <person name="Vollmers J."/>
            <person name="Poulsen M."/>
            <person name="Beemelmanns C."/>
        </authorList>
    </citation>
    <scope>NUCLEOTIDE SEQUENCE [LARGE SCALE GENOMIC DNA]</scope>
    <source>
        <strain evidence="2 3">RB68</strain>
    </source>
</reference>
<gene>
    <name evidence="2" type="primary">rifN</name>
    <name evidence="2" type="ORF">ACRB68_43800</name>
</gene>
<dbReference type="RefSeq" id="WP_153535468.1">
    <property type="nucleotide sequence ID" value="NZ_WEGH01000003.1"/>
</dbReference>
<protein>
    <submittedName>
        <fullName evidence="2">Kanosamine kinase</fullName>
        <ecNumber evidence="2">2.7.1.179</ecNumber>
    </submittedName>
</protein>
<dbReference type="Gene3D" id="3.30.420.40">
    <property type="match status" value="2"/>
</dbReference>
<evidence type="ECO:0000313" key="3">
    <source>
        <dbReference type="Proteomes" id="UP000487268"/>
    </source>
</evidence>
<dbReference type="Proteomes" id="UP000487268">
    <property type="component" value="Unassembled WGS sequence"/>
</dbReference>
<dbReference type="InterPro" id="IPR043129">
    <property type="entry name" value="ATPase_NBD"/>
</dbReference>
<dbReference type="AlphaFoldDB" id="A0A7K0BZL0"/>
<dbReference type="SUPFAM" id="SSF53067">
    <property type="entry name" value="Actin-like ATPase domain"/>
    <property type="match status" value="1"/>
</dbReference>
<dbReference type="PANTHER" id="PTHR18964:SF169">
    <property type="entry name" value="N-ACETYLMANNOSAMINE KINASE"/>
    <property type="match status" value="1"/>
</dbReference>
<dbReference type="EC" id="2.7.1.179" evidence="2"/>
<dbReference type="GO" id="GO:0016301">
    <property type="term" value="F:kinase activity"/>
    <property type="evidence" value="ECO:0007669"/>
    <property type="project" value="UniProtKB-KW"/>
</dbReference>
<evidence type="ECO:0000313" key="2">
    <source>
        <dbReference type="EMBL" id="MQY06292.1"/>
    </source>
</evidence>
<dbReference type="OrthoDB" id="9795247at2"/>